<reference evidence="7 8" key="2">
    <citation type="journal article" date="2014" name="J. Gen. Appl. Microbiol.">
        <title>The early diverging ascomycetous budding yeast Saitoella complicata has three histone deacetylases belonging to the Clr6, Hos2, and Rpd3 lineages.</title>
        <authorList>
            <person name="Nishida H."/>
            <person name="Matsumoto T."/>
            <person name="Kondo S."/>
            <person name="Hamamoto M."/>
            <person name="Yoshikawa H."/>
        </authorList>
    </citation>
    <scope>NUCLEOTIDE SEQUENCE [LARGE SCALE GENOMIC DNA]</scope>
    <source>
        <strain evidence="7 8">NRRL Y-17804</strain>
    </source>
</reference>
<keyword evidence="8" id="KW-1185">Reference proteome</keyword>
<reference evidence="7 8" key="1">
    <citation type="journal article" date="2011" name="J. Gen. Appl. Microbiol.">
        <title>Draft genome sequencing of the enigmatic yeast Saitoella complicata.</title>
        <authorList>
            <person name="Nishida H."/>
            <person name="Hamamoto M."/>
            <person name="Sugiyama J."/>
        </authorList>
    </citation>
    <scope>NUCLEOTIDE SEQUENCE [LARGE SCALE GENOMIC DNA]</scope>
    <source>
        <strain evidence="7 8">NRRL Y-17804</strain>
    </source>
</reference>
<gene>
    <name evidence="7" type="ORF">G7K_6144-t1</name>
</gene>
<dbReference type="InterPro" id="IPR018791">
    <property type="entry name" value="UV_resistance/autophagy_Atg14"/>
</dbReference>
<evidence type="ECO:0000256" key="2">
    <source>
        <dbReference type="ARBA" id="ARBA00013807"/>
    </source>
</evidence>
<name>A0A0E9NQA5_SAICN</name>
<feature type="compositionally biased region" description="Low complexity" evidence="5">
    <location>
        <begin position="67"/>
        <end position="81"/>
    </location>
</feature>
<evidence type="ECO:0000313" key="8">
    <source>
        <dbReference type="Proteomes" id="UP000033140"/>
    </source>
</evidence>
<feature type="transmembrane region" description="Helical" evidence="6">
    <location>
        <begin position="764"/>
        <end position="784"/>
    </location>
</feature>
<dbReference type="GO" id="GO:0016020">
    <property type="term" value="C:membrane"/>
    <property type="evidence" value="ECO:0007669"/>
    <property type="project" value="GOC"/>
</dbReference>
<comment type="similarity">
    <text evidence="1">Belongs to the ATG14 family.</text>
</comment>
<evidence type="ECO:0000256" key="6">
    <source>
        <dbReference type="SAM" id="Phobius"/>
    </source>
</evidence>
<evidence type="ECO:0000313" key="7">
    <source>
        <dbReference type="EMBL" id="GAO52057.1"/>
    </source>
</evidence>
<dbReference type="STRING" id="698492.A0A0E9NQA5"/>
<keyword evidence="6" id="KW-0812">Transmembrane</keyword>
<reference evidence="7 8" key="3">
    <citation type="journal article" date="2015" name="Genome Announc.">
        <title>Draft Genome Sequence of the Archiascomycetous Yeast Saitoella complicata.</title>
        <authorList>
            <person name="Yamauchi K."/>
            <person name="Kondo S."/>
            <person name="Hamamoto M."/>
            <person name="Takahashi Y."/>
            <person name="Ogura Y."/>
            <person name="Hayashi T."/>
            <person name="Nishida H."/>
        </authorList>
    </citation>
    <scope>NUCLEOTIDE SEQUENCE [LARGE SCALE GENOMIC DNA]</scope>
    <source>
        <strain evidence="7 8">NRRL Y-17804</strain>
    </source>
</reference>
<dbReference type="PANTHER" id="PTHR28026:SF9">
    <property type="entry name" value="2-HYDROXY-PALMITIC ACID DIOXYGENASE MPO1"/>
    <property type="match status" value="1"/>
</dbReference>
<dbReference type="Proteomes" id="UP000033140">
    <property type="component" value="Unassembled WGS sequence"/>
</dbReference>
<evidence type="ECO:0000256" key="3">
    <source>
        <dbReference type="ARBA" id="ARBA00023054"/>
    </source>
</evidence>
<evidence type="ECO:0000256" key="5">
    <source>
        <dbReference type="SAM" id="MobiDB-lite"/>
    </source>
</evidence>
<dbReference type="GO" id="GO:0046521">
    <property type="term" value="P:sphingoid catabolic process"/>
    <property type="evidence" value="ECO:0007669"/>
    <property type="project" value="TreeGrafter"/>
</dbReference>
<proteinExistence type="inferred from homology"/>
<organism evidence="7 8">
    <name type="scientific">Saitoella complicata (strain BCRC 22490 / CBS 7301 / JCM 7358 / NBRC 10748 / NRRL Y-17804)</name>
    <dbReference type="NCBI Taxonomy" id="698492"/>
    <lineage>
        <taxon>Eukaryota</taxon>
        <taxon>Fungi</taxon>
        <taxon>Dikarya</taxon>
        <taxon>Ascomycota</taxon>
        <taxon>Taphrinomycotina</taxon>
        <taxon>Taphrinomycotina incertae sedis</taxon>
        <taxon>Saitoella</taxon>
    </lineage>
</organism>
<feature type="transmembrane region" description="Helical" evidence="6">
    <location>
        <begin position="704"/>
        <end position="721"/>
    </location>
</feature>
<evidence type="ECO:0000256" key="1">
    <source>
        <dbReference type="ARBA" id="ARBA00009574"/>
    </source>
</evidence>
<dbReference type="OMA" id="YRFEYAW"/>
<dbReference type="Pfam" id="PF10186">
    <property type="entry name" value="ATG14"/>
    <property type="match status" value="1"/>
</dbReference>
<accession>A0A0E9NQA5</accession>
<sequence length="815" mass="90345">MPQDQSSSRHRINGDDDVPDGSGSGSKKPPKGVPVLPASQRKLRHLTGITIRNISVPDTTPSKARTRPSFSTITSSSTVTSPMRPGLGSLRRRSTRVGMSVDDLADSVVRQAKLEDAMKGRLVDAFFSISVKVEEGTEEVVYVSEKVERTMNPTFSAFDLSSASIPTALSRATTVLLRIFTRLSTGASRWSILMDLKLSLCCLKYLGKNLTSLSSPLPPNTLVFTLRPDEGVYTLPASNAISDVHDDMVGPTKGIAKHKSYSSSSLLNLLTLDHCLVDACASLDTFRNQIATDVHEPSHTLPLEISERAAALEDLQWAVAREKTKVKEMKSRVASLRANIAERRCTLAAAYEKDAKDRSELQSIHSTLAERRLPISEIHRLITKRRADLIRGLCAIYPIAPIPNAVLSFAIRGLLLPDAESALAETLPDENLDTAYGHVAHFLHLLSRYLSIPLRYPLDPLGSRSRIRDNTGIYNISALRWFPLHRGGANSVERDRWDYGVFLLGKDVEQVMGEVGLLVVDLRHMGANLRWLALWVQSMVEERVEEDGEGEGVRQAESMFAHERLAPPRLSWLQRCITGHRAPPYISIHQLILDRDYFQFPISINPLKHSIINPQMPPNPTSPSSLLSLSDQFTFYGQYHTHRTNILIHILCVPTIFWTSLVLLNKIPGARFGIEAPWVLGGGEVSLGWGIGVGYALYFVLLEPVAGGIYFPLLLTLGQTATSFSHSPHSTPIASTLFILAWVAQFIGHGAFEGRAPALLDSLFQSLVLAVFFVWMEVLFALGYRREFRKGLEERIQGAVERYRAEKGSRGKKVE</sequence>
<evidence type="ECO:0000256" key="4">
    <source>
        <dbReference type="SAM" id="Coils"/>
    </source>
</evidence>
<keyword evidence="6" id="KW-1133">Transmembrane helix</keyword>
<dbReference type="Pfam" id="PF06127">
    <property type="entry name" value="Mpo1-like"/>
    <property type="match status" value="1"/>
</dbReference>
<feature type="coiled-coil region" evidence="4">
    <location>
        <begin position="312"/>
        <end position="339"/>
    </location>
</feature>
<keyword evidence="3 4" id="KW-0175">Coiled coil</keyword>
<protein>
    <recommendedName>
        <fullName evidence="2">Autophagy-related protein 14</fullName>
    </recommendedName>
</protein>
<keyword evidence="6" id="KW-0472">Membrane</keyword>
<dbReference type="GO" id="GO:0005783">
    <property type="term" value="C:endoplasmic reticulum"/>
    <property type="evidence" value="ECO:0007669"/>
    <property type="project" value="TreeGrafter"/>
</dbReference>
<comment type="caution">
    <text evidence="7">The sequence shown here is derived from an EMBL/GenBank/DDBJ whole genome shotgun (WGS) entry which is preliminary data.</text>
</comment>
<feature type="region of interest" description="Disordered" evidence="5">
    <location>
        <begin position="55"/>
        <end position="88"/>
    </location>
</feature>
<feature type="region of interest" description="Disordered" evidence="5">
    <location>
        <begin position="1"/>
        <end position="40"/>
    </location>
</feature>
<dbReference type="GO" id="GO:0032991">
    <property type="term" value="C:protein-containing complex"/>
    <property type="evidence" value="ECO:0007669"/>
    <property type="project" value="UniProtKB-ARBA"/>
</dbReference>
<dbReference type="AlphaFoldDB" id="A0A0E9NQA5"/>
<dbReference type="InterPro" id="IPR009305">
    <property type="entry name" value="Mpo1-like"/>
</dbReference>
<dbReference type="EMBL" id="BACD03000058">
    <property type="protein sequence ID" value="GAO52057.1"/>
    <property type="molecule type" value="Genomic_DNA"/>
</dbReference>
<feature type="transmembrane region" description="Helical" evidence="6">
    <location>
        <begin position="733"/>
        <end position="752"/>
    </location>
</feature>
<dbReference type="PANTHER" id="PTHR28026">
    <property type="entry name" value="DUF962 DOMAIN PROTEIN (AFU_ORTHOLOGUE AFUA_8G05310)"/>
    <property type="match status" value="1"/>
</dbReference>